<dbReference type="PANTHER" id="PTHR31107:SF2">
    <property type="entry name" value="CYTOCHROME C OXIDASE ASSEMBLY FACTOR 8"/>
    <property type="match status" value="1"/>
</dbReference>
<dbReference type="GO" id="GO:0097193">
    <property type="term" value="P:intrinsic apoptotic signaling pathway"/>
    <property type="evidence" value="ECO:0007669"/>
    <property type="project" value="InterPro"/>
</dbReference>
<gene>
    <name evidence="7" type="ORF">BOTBODRAFT_128180</name>
</gene>
<name>A0A067MQX1_BOTB1</name>
<evidence type="ECO:0000313" key="7">
    <source>
        <dbReference type="EMBL" id="KDQ18138.1"/>
    </source>
</evidence>
<dbReference type="HOGENOM" id="CLU_120079_0_0_1"/>
<proteinExistence type="inferred from homology"/>
<comment type="similarity">
    <text evidence="2">Belongs to the COA8 family.</text>
</comment>
<keyword evidence="5" id="KW-0496">Mitochondrion</keyword>
<comment type="subcellular location">
    <subcellularLocation>
        <location evidence="1">Mitochondrion inner membrane</location>
        <topology evidence="1">Peripheral membrane protein</topology>
        <orientation evidence="1">Matrix side</orientation>
    </subcellularLocation>
</comment>
<evidence type="ECO:0000256" key="4">
    <source>
        <dbReference type="ARBA" id="ARBA00022946"/>
    </source>
</evidence>
<keyword evidence="8" id="KW-1185">Reference proteome</keyword>
<dbReference type="GO" id="GO:0005743">
    <property type="term" value="C:mitochondrial inner membrane"/>
    <property type="evidence" value="ECO:0007669"/>
    <property type="project" value="UniProtKB-SubCell"/>
</dbReference>
<evidence type="ECO:0000256" key="6">
    <source>
        <dbReference type="ARBA" id="ARBA00023136"/>
    </source>
</evidence>
<dbReference type="EMBL" id="KL198022">
    <property type="protein sequence ID" value="KDQ18138.1"/>
    <property type="molecule type" value="Genomic_DNA"/>
</dbReference>
<protein>
    <submittedName>
        <fullName evidence="7">Uncharacterized protein</fullName>
    </submittedName>
</protein>
<evidence type="ECO:0000256" key="5">
    <source>
        <dbReference type="ARBA" id="ARBA00023128"/>
    </source>
</evidence>
<keyword evidence="3" id="KW-0999">Mitochondrion inner membrane</keyword>
<dbReference type="OrthoDB" id="6246201at2759"/>
<reference evidence="8" key="1">
    <citation type="journal article" date="2014" name="Proc. Natl. Acad. Sci. U.S.A.">
        <title>Extensive sampling of basidiomycete genomes demonstrates inadequacy of the white-rot/brown-rot paradigm for wood decay fungi.</title>
        <authorList>
            <person name="Riley R."/>
            <person name="Salamov A.A."/>
            <person name="Brown D.W."/>
            <person name="Nagy L.G."/>
            <person name="Floudas D."/>
            <person name="Held B.W."/>
            <person name="Levasseur A."/>
            <person name="Lombard V."/>
            <person name="Morin E."/>
            <person name="Otillar R."/>
            <person name="Lindquist E.A."/>
            <person name="Sun H."/>
            <person name="LaButti K.M."/>
            <person name="Schmutz J."/>
            <person name="Jabbour D."/>
            <person name="Luo H."/>
            <person name="Baker S.E."/>
            <person name="Pisabarro A.G."/>
            <person name="Walton J.D."/>
            <person name="Blanchette R.A."/>
            <person name="Henrissat B."/>
            <person name="Martin F."/>
            <person name="Cullen D."/>
            <person name="Hibbett D.S."/>
            <person name="Grigoriev I.V."/>
        </authorList>
    </citation>
    <scope>NUCLEOTIDE SEQUENCE [LARGE SCALE GENOMIC DNA]</scope>
    <source>
        <strain evidence="8">FD-172 SS1</strain>
    </source>
</reference>
<evidence type="ECO:0000313" key="8">
    <source>
        <dbReference type="Proteomes" id="UP000027195"/>
    </source>
</evidence>
<sequence>MFSPRRLPKSSTRTLVAFHLRARTVATSSRLSKSPYLVAPPHAVSNLRPVLYRTPPTPRTPDSQHPYSVDEFTNAHALAQGSPSSGAKARANEAWEEHWRMLDTDRFNHNFWLDCNTRFNAAKQSVIDSHRAMMQGSLLDVEAQQRALELSLSRFYKAWLDQEAKRQRTYTVEWYRRNYGGVWYSCRSWAKTVLSTFRL</sequence>
<keyword evidence="4" id="KW-0809">Transit peptide</keyword>
<evidence type="ECO:0000256" key="2">
    <source>
        <dbReference type="ARBA" id="ARBA00005453"/>
    </source>
</evidence>
<evidence type="ECO:0000256" key="1">
    <source>
        <dbReference type="ARBA" id="ARBA00004443"/>
    </source>
</evidence>
<dbReference type="Proteomes" id="UP000027195">
    <property type="component" value="Unassembled WGS sequence"/>
</dbReference>
<dbReference type="Pfam" id="PF10231">
    <property type="entry name" value="COA8"/>
    <property type="match status" value="1"/>
</dbReference>
<keyword evidence="6" id="KW-0472">Membrane</keyword>
<dbReference type="AlphaFoldDB" id="A0A067MQX1"/>
<dbReference type="InParanoid" id="A0A067MQX1"/>
<dbReference type="PANTHER" id="PTHR31107">
    <property type="entry name" value="APOPTOGENIC PROTEIN 1, MITOCHONDRIAL"/>
    <property type="match status" value="1"/>
</dbReference>
<dbReference type="InterPro" id="IPR018796">
    <property type="entry name" value="COA8"/>
</dbReference>
<accession>A0A067MQX1</accession>
<organism evidence="7 8">
    <name type="scientific">Botryobasidium botryosum (strain FD-172 SS1)</name>
    <dbReference type="NCBI Taxonomy" id="930990"/>
    <lineage>
        <taxon>Eukaryota</taxon>
        <taxon>Fungi</taxon>
        <taxon>Dikarya</taxon>
        <taxon>Basidiomycota</taxon>
        <taxon>Agaricomycotina</taxon>
        <taxon>Agaricomycetes</taxon>
        <taxon>Cantharellales</taxon>
        <taxon>Botryobasidiaceae</taxon>
        <taxon>Botryobasidium</taxon>
    </lineage>
</organism>
<evidence type="ECO:0000256" key="3">
    <source>
        <dbReference type="ARBA" id="ARBA00022792"/>
    </source>
</evidence>